<dbReference type="Proteomes" id="UP000426027">
    <property type="component" value="Chromosome"/>
</dbReference>
<evidence type="ECO:0000259" key="1">
    <source>
        <dbReference type="PROSITE" id="PS50943"/>
    </source>
</evidence>
<keyword evidence="3" id="KW-1185">Reference proteome</keyword>
<accession>A0A6I6G8D3</accession>
<gene>
    <name evidence="2" type="ORF">GLV81_12075</name>
</gene>
<dbReference type="RefSeq" id="WP_157479090.1">
    <property type="nucleotide sequence ID" value="NZ_CP046566.1"/>
</dbReference>
<name>A0A6I6G8D3_9BACT</name>
<reference evidence="2 3" key="1">
    <citation type="submission" date="2019-11" db="EMBL/GenBank/DDBJ databases">
        <authorList>
            <person name="Im W.T."/>
        </authorList>
    </citation>
    <scope>NUCLEOTIDE SEQUENCE [LARGE SCALE GENOMIC DNA]</scope>
    <source>
        <strain evidence="2 3">SB-02</strain>
    </source>
</reference>
<dbReference type="SUPFAM" id="SSF47413">
    <property type="entry name" value="lambda repressor-like DNA-binding domains"/>
    <property type="match status" value="1"/>
</dbReference>
<feature type="domain" description="HTH cro/C1-type" evidence="1">
    <location>
        <begin position="4"/>
        <end position="38"/>
    </location>
</feature>
<dbReference type="GO" id="GO:0003677">
    <property type="term" value="F:DNA binding"/>
    <property type="evidence" value="ECO:0007669"/>
    <property type="project" value="InterPro"/>
</dbReference>
<sequence>MNLIEELAKQMGLSIAQLSSYLGISKSFLSMSLQGKRNLPARHFKALVAIQQQLNSIETPARPALQPEEAKRLRKRLHRAEYQYFATQRKLQQQEVRFAQLYRLQQWILLELQRGPDLPQRQRLWLELQQLAVQQRLHLHGAGAIADTKARLEALRSLVAGLNAALE</sequence>
<dbReference type="PROSITE" id="PS50943">
    <property type="entry name" value="HTH_CROC1"/>
    <property type="match status" value="1"/>
</dbReference>
<dbReference type="EMBL" id="CP046566">
    <property type="protein sequence ID" value="QGW28737.1"/>
    <property type="molecule type" value="Genomic_DNA"/>
</dbReference>
<dbReference type="CDD" id="cd00093">
    <property type="entry name" value="HTH_XRE"/>
    <property type="match status" value="1"/>
</dbReference>
<dbReference type="KEGG" id="fls:GLV81_12075"/>
<evidence type="ECO:0000313" key="2">
    <source>
        <dbReference type="EMBL" id="QGW28737.1"/>
    </source>
</evidence>
<dbReference type="InterPro" id="IPR001387">
    <property type="entry name" value="Cro/C1-type_HTH"/>
</dbReference>
<dbReference type="AlphaFoldDB" id="A0A6I6G8D3"/>
<organism evidence="2 3">
    <name type="scientific">Phnomibacter ginsenosidimutans</name>
    <dbReference type="NCBI Taxonomy" id="2676868"/>
    <lineage>
        <taxon>Bacteria</taxon>
        <taxon>Pseudomonadati</taxon>
        <taxon>Bacteroidota</taxon>
        <taxon>Chitinophagia</taxon>
        <taxon>Chitinophagales</taxon>
        <taxon>Chitinophagaceae</taxon>
        <taxon>Phnomibacter</taxon>
    </lineage>
</organism>
<evidence type="ECO:0000313" key="3">
    <source>
        <dbReference type="Proteomes" id="UP000426027"/>
    </source>
</evidence>
<dbReference type="InterPro" id="IPR010982">
    <property type="entry name" value="Lambda_DNA-bd_dom_sf"/>
</dbReference>
<proteinExistence type="predicted"/>
<protein>
    <recommendedName>
        <fullName evidence="1">HTH cro/C1-type domain-containing protein</fullName>
    </recommendedName>
</protein>